<gene>
    <name evidence="8" type="ORF">CW354_10050</name>
</gene>
<feature type="binding site" evidence="6">
    <location>
        <begin position="196"/>
        <end position="199"/>
    </location>
    <ligand>
        <name>substrate</name>
    </ligand>
</feature>
<feature type="binding site" evidence="6">
    <location>
        <begin position="218"/>
        <end position="221"/>
    </location>
    <ligand>
        <name>substrate</name>
    </ligand>
</feature>
<keyword evidence="1" id="KW-0645">Protease</keyword>
<dbReference type="FunFam" id="3.60.20.30:FF:000001">
    <property type="entry name" value="Isoaspartyl peptidase/L-asparaginase"/>
    <property type="match status" value="1"/>
</dbReference>
<proteinExistence type="predicted"/>
<dbReference type="EMBL" id="PJCH01000005">
    <property type="protein sequence ID" value="PQA88613.1"/>
    <property type="molecule type" value="Genomic_DNA"/>
</dbReference>
<dbReference type="GO" id="GO:0016811">
    <property type="term" value="F:hydrolase activity, acting on carbon-nitrogen (but not peptide) bonds, in linear amides"/>
    <property type="evidence" value="ECO:0007669"/>
    <property type="project" value="UniProtKB-ARBA"/>
</dbReference>
<dbReference type="RefSeq" id="WP_104829856.1">
    <property type="nucleotide sequence ID" value="NZ_PJCH01000005.1"/>
</dbReference>
<dbReference type="PANTHER" id="PTHR10188:SF6">
    <property type="entry name" value="N(4)-(BETA-N-ACETYLGLUCOSAMINYL)-L-ASPARAGINASE"/>
    <property type="match status" value="1"/>
</dbReference>
<keyword evidence="9" id="KW-1185">Reference proteome</keyword>
<dbReference type="InterPro" id="IPR000246">
    <property type="entry name" value="Peptidase_T2"/>
</dbReference>
<evidence type="ECO:0000256" key="4">
    <source>
        <dbReference type="ARBA" id="ARBA00069124"/>
    </source>
</evidence>
<feature type="active site" description="Nucleophile" evidence="5">
    <location>
        <position position="168"/>
    </location>
</feature>
<dbReference type="GO" id="GO:0008233">
    <property type="term" value="F:peptidase activity"/>
    <property type="evidence" value="ECO:0007669"/>
    <property type="project" value="UniProtKB-KW"/>
</dbReference>
<evidence type="ECO:0000256" key="1">
    <source>
        <dbReference type="ARBA" id="ARBA00022670"/>
    </source>
</evidence>
<keyword evidence="2" id="KW-0378">Hydrolase</keyword>
<dbReference type="AlphaFoldDB" id="A0A2S7K7Z2"/>
<organism evidence="8 9">
    <name type="scientific">Hyphococcus luteus</name>
    <dbReference type="NCBI Taxonomy" id="2058213"/>
    <lineage>
        <taxon>Bacteria</taxon>
        <taxon>Pseudomonadati</taxon>
        <taxon>Pseudomonadota</taxon>
        <taxon>Alphaproteobacteria</taxon>
        <taxon>Parvularculales</taxon>
        <taxon>Parvularculaceae</taxon>
        <taxon>Hyphococcus</taxon>
    </lineage>
</organism>
<name>A0A2S7K7Z2_9PROT</name>
<dbReference type="InterPro" id="IPR029055">
    <property type="entry name" value="Ntn_hydrolases_N"/>
</dbReference>
<evidence type="ECO:0000313" key="8">
    <source>
        <dbReference type="EMBL" id="PQA88613.1"/>
    </source>
</evidence>
<protein>
    <recommendedName>
        <fullName evidence="4">Isoaspartyl peptidase</fullName>
    </recommendedName>
</protein>
<dbReference type="Pfam" id="PF01112">
    <property type="entry name" value="Asparaginase_2"/>
    <property type="match status" value="2"/>
</dbReference>
<evidence type="ECO:0000256" key="5">
    <source>
        <dbReference type="PIRSR" id="PIRSR600246-1"/>
    </source>
</evidence>
<evidence type="ECO:0000256" key="6">
    <source>
        <dbReference type="PIRSR" id="PIRSR600246-2"/>
    </source>
</evidence>
<dbReference type="Proteomes" id="UP000239504">
    <property type="component" value="Unassembled WGS sequence"/>
</dbReference>
<evidence type="ECO:0000256" key="7">
    <source>
        <dbReference type="PIRSR" id="PIRSR600246-3"/>
    </source>
</evidence>
<dbReference type="SUPFAM" id="SSF56235">
    <property type="entry name" value="N-terminal nucleophile aminohydrolases (Ntn hydrolases)"/>
    <property type="match status" value="1"/>
</dbReference>
<reference evidence="8 9" key="1">
    <citation type="submission" date="2017-12" db="EMBL/GenBank/DDBJ databases">
        <authorList>
            <person name="Hurst M.R.H."/>
        </authorList>
    </citation>
    <scope>NUCLEOTIDE SEQUENCE [LARGE SCALE GENOMIC DNA]</scope>
    <source>
        <strain evidence="8 9">SY-3-19</strain>
    </source>
</reference>
<evidence type="ECO:0000256" key="2">
    <source>
        <dbReference type="ARBA" id="ARBA00022801"/>
    </source>
</evidence>
<dbReference type="GO" id="GO:0006508">
    <property type="term" value="P:proteolysis"/>
    <property type="evidence" value="ECO:0007669"/>
    <property type="project" value="UniProtKB-KW"/>
</dbReference>
<accession>A0A2S7K7Z2</accession>
<evidence type="ECO:0000313" key="9">
    <source>
        <dbReference type="Proteomes" id="UP000239504"/>
    </source>
</evidence>
<dbReference type="Gene3D" id="3.60.20.30">
    <property type="entry name" value="(Glycosyl)asparaginase"/>
    <property type="match status" value="1"/>
</dbReference>
<dbReference type="CDD" id="cd04701">
    <property type="entry name" value="Asparaginase_2"/>
    <property type="match status" value="1"/>
</dbReference>
<evidence type="ECO:0000256" key="3">
    <source>
        <dbReference type="ARBA" id="ARBA00022813"/>
    </source>
</evidence>
<feature type="site" description="Cleavage; by autolysis" evidence="7">
    <location>
        <begin position="167"/>
        <end position="168"/>
    </location>
</feature>
<comment type="caution">
    <text evidence="8">The sequence shown here is derived from an EMBL/GenBank/DDBJ whole genome shotgun (WGS) entry which is preliminary data.</text>
</comment>
<dbReference type="OrthoDB" id="9780217at2"/>
<keyword evidence="3" id="KW-0068">Autocatalytic cleavage</keyword>
<dbReference type="PANTHER" id="PTHR10188">
    <property type="entry name" value="L-ASPARAGINASE"/>
    <property type="match status" value="1"/>
</dbReference>
<sequence>MTKKPTVALALHGGAGARKGRDYSKAEAHLLELAGRGEALLQDGAPAVDVVETLVEAMETSGLYIAGKGAPPNRAGYAELDASIMASESGSLARKAGSVAAVKHLKSPIRAARAVMDATPHVMLAGRGAENFCSRQGLAFVENPESYYVVPVGVEPEEMTQAELGHGTVGAVALDAAGRIAAATSTGGVFGKLEGRVGDTPLIGSGTWADEFVGASCTGLGEYFILAGGAQDVASRVRYQGADLQTAASGLIKDVAKLGGDGGVIAVSNEGEVAFAWNSEGMKRAGFGPNQALFAATF</sequence>